<evidence type="ECO:0000256" key="6">
    <source>
        <dbReference type="SAM" id="MobiDB-lite"/>
    </source>
</evidence>
<accession>A0A9P6EX91</accession>
<feature type="compositionally biased region" description="Polar residues" evidence="6">
    <location>
        <begin position="615"/>
        <end position="627"/>
    </location>
</feature>
<evidence type="ECO:0000256" key="1">
    <source>
        <dbReference type="ARBA" id="ARBA00004141"/>
    </source>
</evidence>
<dbReference type="EMBL" id="JAAAXW010000335">
    <property type="protein sequence ID" value="KAF9538082.1"/>
    <property type="molecule type" value="Genomic_DNA"/>
</dbReference>
<dbReference type="Pfam" id="PF03134">
    <property type="entry name" value="TB2_DP1_HVA22"/>
    <property type="match status" value="1"/>
</dbReference>
<dbReference type="GO" id="GO:0016020">
    <property type="term" value="C:membrane"/>
    <property type="evidence" value="ECO:0007669"/>
    <property type="project" value="UniProtKB-SubCell"/>
</dbReference>
<feature type="compositionally biased region" description="Acidic residues" evidence="6">
    <location>
        <begin position="437"/>
        <end position="447"/>
    </location>
</feature>
<dbReference type="AlphaFoldDB" id="A0A9P6EX91"/>
<evidence type="ECO:0000256" key="3">
    <source>
        <dbReference type="ARBA" id="ARBA00022692"/>
    </source>
</evidence>
<comment type="subcellular location">
    <subcellularLocation>
        <location evidence="1">Membrane</location>
        <topology evidence="1">Multi-pass membrane protein</topology>
    </subcellularLocation>
</comment>
<dbReference type="PANTHER" id="PTHR12300">
    <property type="entry name" value="HVA22-LIKE PROTEINS"/>
    <property type="match status" value="1"/>
</dbReference>
<keyword evidence="4" id="KW-1133">Transmembrane helix</keyword>
<feature type="compositionally biased region" description="Low complexity" evidence="6">
    <location>
        <begin position="455"/>
        <end position="467"/>
    </location>
</feature>
<proteinExistence type="inferred from homology"/>
<dbReference type="Proteomes" id="UP000723463">
    <property type="component" value="Unassembled WGS sequence"/>
</dbReference>
<feature type="compositionally biased region" description="Low complexity" evidence="6">
    <location>
        <begin position="191"/>
        <end position="204"/>
    </location>
</feature>
<reference evidence="7" key="1">
    <citation type="journal article" date="2020" name="Fungal Divers.">
        <title>Resolving the Mortierellaceae phylogeny through synthesis of multi-gene phylogenetics and phylogenomics.</title>
        <authorList>
            <person name="Vandepol N."/>
            <person name="Liber J."/>
            <person name="Desiro A."/>
            <person name="Na H."/>
            <person name="Kennedy M."/>
            <person name="Barry K."/>
            <person name="Grigoriev I.V."/>
            <person name="Miller A.N."/>
            <person name="O'Donnell K."/>
            <person name="Stajich J.E."/>
            <person name="Bonito G."/>
        </authorList>
    </citation>
    <scope>NUCLEOTIDE SEQUENCE</scope>
    <source>
        <strain evidence="7">NRRL 2591</strain>
    </source>
</reference>
<feature type="compositionally biased region" description="Gly residues" evidence="6">
    <location>
        <begin position="356"/>
        <end position="369"/>
    </location>
</feature>
<keyword evidence="3" id="KW-0812">Transmembrane</keyword>
<evidence type="ECO:0000313" key="8">
    <source>
        <dbReference type="Proteomes" id="UP000723463"/>
    </source>
</evidence>
<feature type="region of interest" description="Disordered" evidence="6">
    <location>
        <begin position="571"/>
        <end position="627"/>
    </location>
</feature>
<feature type="compositionally biased region" description="Low complexity" evidence="6">
    <location>
        <begin position="156"/>
        <end position="165"/>
    </location>
</feature>
<evidence type="ECO:0000256" key="4">
    <source>
        <dbReference type="ARBA" id="ARBA00022989"/>
    </source>
</evidence>
<organism evidence="7 8">
    <name type="scientific">Mortierella hygrophila</name>
    <dbReference type="NCBI Taxonomy" id="979708"/>
    <lineage>
        <taxon>Eukaryota</taxon>
        <taxon>Fungi</taxon>
        <taxon>Fungi incertae sedis</taxon>
        <taxon>Mucoromycota</taxon>
        <taxon>Mortierellomycotina</taxon>
        <taxon>Mortierellomycetes</taxon>
        <taxon>Mortierellales</taxon>
        <taxon>Mortierellaceae</taxon>
        <taxon>Mortierella</taxon>
    </lineage>
</organism>
<feature type="compositionally biased region" description="Basic residues" evidence="6">
    <location>
        <begin position="166"/>
        <end position="176"/>
    </location>
</feature>
<evidence type="ECO:0000256" key="2">
    <source>
        <dbReference type="ARBA" id="ARBA00008573"/>
    </source>
</evidence>
<feature type="compositionally biased region" description="Low complexity" evidence="6">
    <location>
        <begin position="571"/>
        <end position="585"/>
    </location>
</feature>
<feature type="compositionally biased region" description="Low complexity" evidence="6">
    <location>
        <begin position="387"/>
        <end position="413"/>
    </location>
</feature>
<evidence type="ECO:0000256" key="5">
    <source>
        <dbReference type="ARBA" id="ARBA00023136"/>
    </source>
</evidence>
<dbReference type="PANTHER" id="PTHR12300:SF161">
    <property type="entry name" value="RECEPTOR EXPRESSION-ENHANCING PROTEIN"/>
    <property type="match status" value="1"/>
</dbReference>
<feature type="compositionally biased region" description="Basic and acidic residues" evidence="6">
    <location>
        <begin position="418"/>
        <end position="436"/>
    </location>
</feature>
<sequence>MASFPRAKVDSSTQTDPPLPFTALLDRALDRVEATVPLNLSSVTFYIRRHHLSRIEQLESLLSENFFFKFVLFRVGLKPQHVYSVLCLVFLYGCRKLYRRSVYLTTNLCAVAYPAYCSIRTINSEPIAPPRELGLEPTEYAPLTSSSSRHHRRRSSIYSSGASVRSGKRRSSRSLHRMGNSSSNNISVVEDSSLQDDSNSYSSSQEDDYGSRRSIASSWGRPSDYSNYSEDNLTTTSGSAILSMTVEEKMKQRMRRRWALFSQTRKDKATRQWLAYWSIYGTVQVIDTWSSFLLDWVPGYNLGKLLFLWWAQRRGATLVFDYFQPLIQSKSKDGREVARKSSTRSLNSEMSRQDRQGGGSGSGGGGNASGSGSRPGSLQILPSALAHQQQQQHHQYQQQQPQYQQQQFEQQFYAKGGSRRETATFRELNQGRHRDDYEDDDEEDDEDDFHHLHQRQQLLQQQQLQQQRQHKQQHHQGSLDLLREGMTSSPHDSGSFAETSLFESAESVWSAPPVSTGIQASVEDIGGLGGAGVVGLSSSYTSSTDRLHSNNATPTPMSVQEQYHLRQQLQVQQQQQQQQSLQKQLAMSTQGEDDNSSRGGVADNSLHSYAVASTHHWNPSSSTSTDL</sequence>
<gene>
    <name evidence="7" type="ORF">EC957_007246</name>
</gene>
<protein>
    <submittedName>
        <fullName evidence="7">Uncharacterized protein</fullName>
    </submittedName>
</protein>
<keyword evidence="8" id="KW-1185">Reference proteome</keyword>
<name>A0A9P6EX91_9FUNG</name>
<comment type="caution">
    <text evidence="7">The sequence shown here is derived from an EMBL/GenBank/DDBJ whole genome shotgun (WGS) entry which is preliminary data.</text>
</comment>
<keyword evidence="5" id="KW-0472">Membrane</keyword>
<comment type="similarity">
    <text evidence="2">Belongs to the DP1 family.</text>
</comment>
<evidence type="ECO:0000313" key="7">
    <source>
        <dbReference type="EMBL" id="KAF9538082.1"/>
    </source>
</evidence>
<dbReference type="InterPro" id="IPR004345">
    <property type="entry name" value="TB2_DP1_HVA22"/>
</dbReference>
<feature type="region of interest" description="Disordered" evidence="6">
    <location>
        <begin position="333"/>
        <end position="477"/>
    </location>
</feature>
<feature type="region of interest" description="Disordered" evidence="6">
    <location>
        <begin position="141"/>
        <end position="215"/>
    </location>
</feature>